<dbReference type="STRING" id="427683.A5481_01775"/>
<dbReference type="EMBL" id="LWHQ01000006">
    <property type="protein sequence ID" value="OAS27185.1"/>
    <property type="molecule type" value="Genomic_DNA"/>
</dbReference>
<name>A0A179SHZ4_9HYPH</name>
<gene>
    <name evidence="2" type="ORF">A5481_01775</name>
</gene>
<dbReference type="OrthoDB" id="8005347at2"/>
<dbReference type="RefSeq" id="WP_053082472.1">
    <property type="nucleotide sequence ID" value="NZ_LWHQ01000006.1"/>
</dbReference>
<feature type="region of interest" description="Disordered" evidence="1">
    <location>
        <begin position="1"/>
        <end position="25"/>
    </location>
</feature>
<organism evidence="2 3">
    <name type="scientific">Methylobacterium platani</name>
    <dbReference type="NCBI Taxonomy" id="427683"/>
    <lineage>
        <taxon>Bacteria</taxon>
        <taxon>Pseudomonadati</taxon>
        <taxon>Pseudomonadota</taxon>
        <taxon>Alphaproteobacteria</taxon>
        <taxon>Hyphomicrobiales</taxon>
        <taxon>Methylobacteriaceae</taxon>
        <taxon>Methylobacterium</taxon>
    </lineage>
</organism>
<accession>A0A179SHZ4</accession>
<evidence type="ECO:0000256" key="1">
    <source>
        <dbReference type="SAM" id="MobiDB-lite"/>
    </source>
</evidence>
<dbReference type="AlphaFoldDB" id="A0A179SHZ4"/>
<comment type="caution">
    <text evidence="2">The sequence shown here is derived from an EMBL/GenBank/DDBJ whole genome shotgun (WGS) entry which is preliminary data.</text>
</comment>
<evidence type="ECO:0000313" key="3">
    <source>
        <dbReference type="Proteomes" id="UP000078316"/>
    </source>
</evidence>
<evidence type="ECO:0000313" key="2">
    <source>
        <dbReference type="EMBL" id="OAS27185.1"/>
    </source>
</evidence>
<reference evidence="2 3" key="1">
    <citation type="submission" date="2016-04" db="EMBL/GenBank/DDBJ databases">
        <authorList>
            <person name="Evans L.H."/>
            <person name="Alamgir A."/>
            <person name="Owens N."/>
            <person name="Weber N.D."/>
            <person name="Virtaneva K."/>
            <person name="Barbian K."/>
            <person name="Babar A."/>
            <person name="Rosenke K."/>
        </authorList>
    </citation>
    <scope>NUCLEOTIDE SEQUENCE [LARGE SCALE GENOMIC DNA]</scope>
    <source>
        <strain evidence="2 3">PMB02</strain>
    </source>
</reference>
<dbReference type="Proteomes" id="UP000078316">
    <property type="component" value="Unassembled WGS sequence"/>
</dbReference>
<sequence>MPEPTMPDPDLRPIDLTPSAGADRLDAGTREGLARAGQDALDACLSRFAPEERAAIWRAICRCYNRPYNPAGILAPDSTPVEIPSVPVTPAAIAASDLTGAVPEAHVIDAARIAPEAPLPDAALR</sequence>
<protein>
    <submittedName>
        <fullName evidence="2">Uncharacterized protein</fullName>
    </submittedName>
</protein>
<proteinExistence type="predicted"/>